<feature type="region of interest" description="Disordered" evidence="1">
    <location>
        <begin position="41"/>
        <end position="60"/>
    </location>
</feature>
<dbReference type="EMBL" id="BMFW01000003">
    <property type="protein sequence ID" value="GGH92422.1"/>
    <property type="molecule type" value="Genomic_DNA"/>
</dbReference>
<sequence length="171" mass="18014">MPGNVDFLPVLHHECQVQPINVGVRHGTACSSNGVINPTALLQPDDSRLGDGSGHVDHQQPRRCGLALPTIWTRGRSRSTVRCGPFTWRRGVSTGTGPAKGQDLRDGGTRLPPKPDPGHHRQCTQQRGDAGPHPPPERRGPTGTTPAFSSGGIAGTAVLKTVKAVLQKPGA</sequence>
<evidence type="ECO:0000313" key="3">
    <source>
        <dbReference type="Proteomes" id="UP000643279"/>
    </source>
</evidence>
<proteinExistence type="predicted"/>
<name>A0ABQ2ANH9_9MICC</name>
<feature type="compositionally biased region" description="Basic and acidic residues" evidence="1">
    <location>
        <begin position="45"/>
        <end position="60"/>
    </location>
</feature>
<dbReference type="Proteomes" id="UP000643279">
    <property type="component" value="Unassembled WGS sequence"/>
</dbReference>
<evidence type="ECO:0000256" key="1">
    <source>
        <dbReference type="SAM" id="MobiDB-lite"/>
    </source>
</evidence>
<keyword evidence="3" id="KW-1185">Reference proteome</keyword>
<gene>
    <name evidence="2" type="ORF">GCM10007170_10940</name>
</gene>
<protein>
    <submittedName>
        <fullName evidence="2">Uncharacterized protein</fullName>
    </submittedName>
</protein>
<feature type="region of interest" description="Disordered" evidence="1">
    <location>
        <begin position="86"/>
        <end position="155"/>
    </location>
</feature>
<reference evidence="3" key="1">
    <citation type="journal article" date="2019" name="Int. J. Syst. Evol. Microbiol.">
        <title>The Global Catalogue of Microorganisms (GCM) 10K type strain sequencing project: providing services to taxonomists for standard genome sequencing and annotation.</title>
        <authorList>
            <consortium name="The Broad Institute Genomics Platform"/>
            <consortium name="The Broad Institute Genome Sequencing Center for Infectious Disease"/>
            <person name="Wu L."/>
            <person name="Ma J."/>
        </authorList>
    </citation>
    <scope>NUCLEOTIDE SEQUENCE [LARGE SCALE GENOMIC DNA]</scope>
    <source>
        <strain evidence="3">CGMCC 1.12778</strain>
    </source>
</reference>
<evidence type="ECO:0000313" key="2">
    <source>
        <dbReference type="EMBL" id="GGH92422.1"/>
    </source>
</evidence>
<comment type="caution">
    <text evidence="2">The sequence shown here is derived from an EMBL/GenBank/DDBJ whole genome shotgun (WGS) entry which is preliminary data.</text>
</comment>
<organism evidence="2 3">
    <name type="scientific">Arthrobacter liuii</name>
    <dbReference type="NCBI Taxonomy" id="1476996"/>
    <lineage>
        <taxon>Bacteria</taxon>
        <taxon>Bacillati</taxon>
        <taxon>Actinomycetota</taxon>
        <taxon>Actinomycetes</taxon>
        <taxon>Micrococcales</taxon>
        <taxon>Micrococcaceae</taxon>
        <taxon>Arthrobacter</taxon>
    </lineage>
</organism>
<accession>A0ABQ2ANH9</accession>